<keyword evidence="1" id="KW-1133">Transmembrane helix</keyword>
<evidence type="ECO:0000256" key="1">
    <source>
        <dbReference type="SAM" id="Phobius"/>
    </source>
</evidence>
<feature type="transmembrane region" description="Helical" evidence="1">
    <location>
        <begin position="36"/>
        <end position="60"/>
    </location>
</feature>
<keyword evidence="1" id="KW-0472">Membrane</keyword>
<gene>
    <name evidence="2" type="ORF">SAMN05428642_1211</name>
</gene>
<organism evidence="2 3">
    <name type="scientific">Flaviramulus basaltis</name>
    <dbReference type="NCBI Taxonomy" id="369401"/>
    <lineage>
        <taxon>Bacteria</taxon>
        <taxon>Pseudomonadati</taxon>
        <taxon>Bacteroidota</taxon>
        <taxon>Flavobacteriia</taxon>
        <taxon>Flavobacteriales</taxon>
        <taxon>Flavobacteriaceae</taxon>
        <taxon>Flaviramulus</taxon>
    </lineage>
</organism>
<name>A0A1K2IS45_9FLAO</name>
<feature type="transmembrane region" description="Helical" evidence="1">
    <location>
        <begin position="72"/>
        <end position="92"/>
    </location>
</feature>
<dbReference type="Proteomes" id="UP000182544">
    <property type="component" value="Unassembled WGS sequence"/>
</dbReference>
<dbReference type="EMBL" id="FPKV01000021">
    <property type="protein sequence ID" value="SFZ95261.1"/>
    <property type="molecule type" value="Genomic_DNA"/>
</dbReference>
<accession>A0A1K2IS45</accession>
<proteinExistence type="predicted"/>
<protein>
    <submittedName>
        <fullName evidence="2">Uncharacterized protein</fullName>
    </submittedName>
</protein>
<sequence length="324" mass="37223">MKHPFKLSKSNIIYASIVALITLLFNIRIYGFDAYVIGLSIGSLFGIIIIPTLIALLFWFVLGKKEKGGTTAFNIVLTLMLFGSISEFGQIAKEREKPIDDLKEAVSEYKEKTLANPDSTDTNYSELSTDIKKSIDDLIKTSVGEERKVFITLKKYFKKADSVNIAWNNAYNAFAEPRILDFTILNEKGEYKFQKKIIQEYINESKNFKSFVQNRVEYLKTQTKNIDRNNKSYKGFIKGLTNKDSIQKPIFIPYINGHIEYGQGINKIIELLENEQGKWSYENETETLTFENSETQITYEKILNDAISNEEIVNKLSDKLVEIM</sequence>
<dbReference type="AlphaFoldDB" id="A0A1K2IS45"/>
<keyword evidence="3" id="KW-1185">Reference proteome</keyword>
<dbReference type="OrthoDB" id="1410489at2"/>
<reference evidence="2 3" key="1">
    <citation type="submission" date="2016-10" db="EMBL/GenBank/DDBJ databases">
        <authorList>
            <person name="de Groot N.N."/>
        </authorList>
    </citation>
    <scope>NUCLEOTIDE SEQUENCE [LARGE SCALE GENOMIC DNA]</scope>
    <source>
        <strain evidence="2 3">DSM 18180</strain>
    </source>
</reference>
<evidence type="ECO:0000313" key="3">
    <source>
        <dbReference type="Proteomes" id="UP000182544"/>
    </source>
</evidence>
<evidence type="ECO:0000313" key="2">
    <source>
        <dbReference type="EMBL" id="SFZ95261.1"/>
    </source>
</evidence>
<keyword evidence="1" id="KW-0812">Transmembrane</keyword>
<feature type="transmembrane region" description="Helical" evidence="1">
    <location>
        <begin position="12"/>
        <end position="30"/>
    </location>
</feature>
<dbReference type="RefSeq" id="WP_072403806.1">
    <property type="nucleotide sequence ID" value="NZ_FPKV01000021.1"/>
</dbReference>